<dbReference type="Proteomes" id="UP000214646">
    <property type="component" value="Unassembled WGS sequence"/>
</dbReference>
<evidence type="ECO:0000313" key="3">
    <source>
        <dbReference type="EMBL" id="OWK47281.1"/>
    </source>
</evidence>
<gene>
    <name evidence="3" type="ORF">FRUB_00980</name>
</gene>
<dbReference type="EMBL" id="NIDE01000001">
    <property type="protein sequence ID" value="OWK47281.1"/>
    <property type="molecule type" value="Genomic_DNA"/>
</dbReference>
<sequence length="389" mass="41759">MNTLRLRLALVAALLAGTTIAPVRAQDSAAPHSKAITAALQPFVEKHALAGAVTLVADKDKVLSLDAVGYMDVGAKKPMRTDALFWIASQSKSITATAFMILVDEGKVKLDDPVEKYLPEFKDLKLAAKKDAEAKKPAHPITVREVLSHTSGLPFASPAEKPTLDALPLKDAVKSYATVGLQFEPGTKYSYSNAGINTAGRIIEVVSGMPYEEFLDKRLFAPLGMKDTTFWPNDEQLTRLAKSYKPDAAKTGLEEITVGQLQYPLNDHSKRYPMPAGGLFSTAEDVGKFCQLVLNGGTFHGKKILSKEAVADMTHKQTAEGVKDQYGLGWSTGGGFGHGGAFATNMSVDPKRGLIYVFLVQHAGFPADGGKSQGAFRKAADEEFATAKK</sequence>
<reference evidence="4" key="1">
    <citation type="submission" date="2017-06" db="EMBL/GenBank/DDBJ databases">
        <title>Genome analysis of Fimbriiglobus ruber SP5, the first member of the order Planctomycetales with confirmed chitinolytic capability.</title>
        <authorList>
            <person name="Ravin N.V."/>
            <person name="Rakitin A.L."/>
            <person name="Ivanova A.A."/>
            <person name="Beletsky A.V."/>
            <person name="Kulichevskaya I.S."/>
            <person name="Mardanov A.V."/>
            <person name="Dedysh S.N."/>
        </authorList>
    </citation>
    <scope>NUCLEOTIDE SEQUENCE [LARGE SCALE GENOMIC DNA]</scope>
    <source>
        <strain evidence="4">SP5</strain>
    </source>
</reference>
<feature type="chain" id="PRO_5012781907" evidence="1">
    <location>
        <begin position="26"/>
        <end position="389"/>
    </location>
</feature>
<dbReference type="InterPro" id="IPR012338">
    <property type="entry name" value="Beta-lactam/transpept-like"/>
</dbReference>
<comment type="caution">
    <text evidence="3">The sequence shown here is derived from an EMBL/GenBank/DDBJ whole genome shotgun (WGS) entry which is preliminary data.</text>
</comment>
<keyword evidence="1" id="KW-0732">Signal</keyword>
<dbReference type="Gene3D" id="3.40.710.10">
    <property type="entry name" value="DD-peptidase/beta-lactamase superfamily"/>
    <property type="match status" value="1"/>
</dbReference>
<evidence type="ECO:0000313" key="4">
    <source>
        <dbReference type="Proteomes" id="UP000214646"/>
    </source>
</evidence>
<keyword evidence="4" id="KW-1185">Reference proteome</keyword>
<evidence type="ECO:0000259" key="2">
    <source>
        <dbReference type="Pfam" id="PF00144"/>
    </source>
</evidence>
<accession>A0A225E140</accession>
<dbReference type="InterPro" id="IPR001466">
    <property type="entry name" value="Beta-lactam-related"/>
</dbReference>
<proteinExistence type="predicted"/>
<organism evidence="3 4">
    <name type="scientific">Fimbriiglobus ruber</name>
    <dbReference type="NCBI Taxonomy" id="1908690"/>
    <lineage>
        <taxon>Bacteria</taxon>
        <taxon>Pseudomonadati</taxon>
        <taxon>Planctomycetota</taxon>
        <taxon>Planctomycetia</taxon>
        <taxon>Gemmatales</taxon>
        <taxon>Gemmataceae</taxon>
        <taxon>Fimbriiglobus</taxon>
    </lineage>
</organism>
<dbReference type="SUPFAM" id="SSF56601">
    <property type="entry name" value="beta-lactamase/transpeptidase-like"/>
    <property type="match status" value="1"/>
</dbReference>
<dbReference type="Pfam" id="PF00144">
    <property type="entry name" value="Beta-lactamase"/>
    <property type="match status" value="1"/>
</dbReference>
<feature type="domain" description="Beta-lactamase-related" evidence="2">
    <location>
        <begin position="38"/>
        <end position="368"/>
    </location>
</feature>
<dbReference type="AlphaFoldDB" id="A0A225E140"/>
<name>A0A225E140_9BACT</name>
<dbReference type="RefSeq" id="WP_238602450.1">
    <property type="nucleotide sequence ID" value="NZ_NIDE01000001.1"/>
</dbReference>
<protein>
    <submittedName>
        <fullName evidence="3">Beta-lactamase class C</fullName>
    </submittedName>
</protein>
<evidence type="ECO:0000256" key="1">
    <source>
        <dbReference type="SAM" id="SignalP"/>
    </source>
</evidence>
<dbReference type="PANTHER" id="PTHR43283">
    <property type="entry name" value="BETA-LACTAMASE-RELATED"/>
    <property type="match status" value="1"/>
</dbReference>
<feature type="signal peptide" evidence="1">
    <location>
        <begin position="1"/>
        <end position="25"/>
    </location>
</feature>
<dbReference type="InterPro" id="IPR050789">
    <property type="entry name" value="Diverse_Enzym_Activities"/>
</dbReference>
<dbReference type="PANTHER" id="PTHR43283:SF3">
    <property type="entry name" value="BETA-LACTAMASE FAMILY PROTEIN (AFU_ORTHOLOGUE AFUA_5G07500)"/>
    <property type="match status" value="1"/>
</dbReference>